<sequence length="459" mass="51489">MSLITRREFHHRVSAAAMTLLAAGGVVGSRVGGDAMAMATTSASPAGARVDPKGLHGKVMCGYQGWFRSPGDGSGLGWQHYVKGDRFEPGHCTIDFWPDLSEFDDDEKFATPFRHADGSTAYAFSSQHPKTVDRHFRWMKDYGIDGVFVQRFVVEVARPGEEGIARRDSNDVVLQHCRASANRHGRAYAVMYDLSGMGAGEMERVKADWRHLVDDLGFLRRDDDRQYLHHDDRPVVAVWGVGFGDRRRYSVAECDELIEFFKNDPQYGGVTLMLGVPTGWREQERDASSDRALPAVLAKADIISPWTVGRFRNPSDVAEHAELFWQPDLNYCQGRGQTYLPVVFPGFSWVNLKGLSSDQQIPRLGGQFLWSQYAALREMGAPMVYQAMFDEIDEGTQIFKVTNDPPVGESVFRTYKGLPSDHYLWLVGQATRMIRGEAEHRATMPLRVGSEAIQRELMG</sequence>
<dbReference type="Gene3D" id="3.20.20.80">
    <property type="entry name" value="Glycosidases"/>
    <property type="match status" value="1"/>
</dbReference>
<dbReference type="Proteomes" id="UP001575105">
    <property type="component" value="Unassembled WGS sequence"/>
</dbReference>
<dbReference type="RefSeq" id="WP_425345043.1">
    <property type="nucleotide sequence ID" value="NZ_JBGUBD010000004.1"/>
</dbReference>
<accession>A0ABV4U3K5</accession>
<name>A0ABV4U3K5_9BACT</name>
<reference evidence="1 2" key="1">
    <citation type="submission" date="2024-08" db="EMBL/GenBank/DDBJ databases">
        <title>Whole-genome sequencing of halo(alkali)philic microorganisms from hypersaline lakes.</title>
        <authorList>
            <person name="Sorokin D.Y."/>
            <person name="Merkel A.Y."/>
            <person name="Messina E."/>
            <person name="Yakimov M."/>
        </authorList>
    </citation>
    <scope>NUCLEOTIDE SEQUENCE [LARGE SCALE GENOMIC DNA]</scope>
    <source>
        <strain evidence="1 2">AB-hyl4</strain>
    </source>
</reference>
<dbReference type="CDD" id="cd11576">
    <property type="entry name" value="GH99_GH71_like_2"/>
    <property type="match status" value="1"/>
</dbReference>
<dbReference type="PROSITE" id="PS51318">
    <property type="entry name" value="TAT"/>
    <property type="match status" value="1"/>
</dbReference>
<evidence type="ECO:0000313" key="1">
    <source>
        <dbReference type="EMBL" id="MFA9478116.1"/>
    </source>
</evidence>
<organism evidence="1 2">
    <name type="scientific">Natronomicrosphaera hydrolytica</name>
    <dbReference type="NCBI Taxonomy" id="3242702"/>
    <lineage>
        <taxon>Bacteria</taxon>
        <taxon>Pseudomonadati</taxon>
        <taxon>Planctomycetota</taxon>
        <taxon>Phycisphaerae</taxon>
        <taxon>Phycisphaerales</taxon>
        <taxon>Phycisphaeraceae</taxon>
        <taxon>Natronomicrosphaera</taxon>
    </lineage>
</organism>
<comment type="caution">
    <text evidence="1">The sequence shown here is derived from an EMBL/GenBank/DDBJ whole genome shotgun (WGS) entry which is preliminary data.</text>
</comment>
<protein>
    <submittedName>
        <fullName evidence="1">Glycoside hydrolase family 71/99-like protein</fullName>
    </submittedName>
</protein>
<evidence type="ECO:0000313" key="2">
    <source>
        <dbReference type="Proteomes" id="UP001575105"/>
    </source>
</evidence>
<dbReference type="InterPro" id="IPR006311">
    <property type="entry name" value="TAT_signal"/>
</dbReference>
<gene>
    <name evidence="1" type="ORF">ACERK3_07370</name>
</gene>
<proteinExistence type="predicted"/>
<keyword evidence="2" id="KW-1185">Reference proteome</keyword>
<dbReference type="EMBL" id="JBGUBD010000004">
    <property type="protein sequence ID" value="MFA9478116.1"/>
    <property type="molecule type" value="Genomic_DNA"/>
</dbReference>